<accession>A0ABD5P4B5</accession>
<proteinExistence type="predicted"/>
<comment type="caution">
    <text evidence="2">The sequence shown here is derived from an EMBL/GenBank/DDBJ whole genome shotgun (WGS) entry which is preliminary data.</text>
</comment>
<feature type="non-terminal residue" evidence="2">
    <location>
        <position position="1"/>
    </location>
</feature>
<keyword evidence="1" id="KW-1133">Transmembrane helix</keyword>
<keyword evidence="1" id="KW-0472">Membrane</keyword>
<evidence type="ECO:0000313" key="3">
    <source>
        <dbReference type="Proteomes" id="UP001595821"/>
    </source>
</evidence>
<reference evidence="2 3" key="1">
    <citation type="journal article" date="2014" name="Int. J. Syst. Evol. Microbiol.">
        <title>Complete genome sequence of Corynebacterium casei LMG S-19264T (=DSM 44701T), isolated from a smear-ripened cheese.</title>
        <authorList>
            <consortium name="US DOE Joint Genome Institute (JGI-PGF)"/>
            <person name="Walter F."/>
            <person name="Albersmeier A."/>
            <person name="Kalinowski J."/>
            <person name="Ruckert C."/>
        </authorList>
    </citation>
    <scope>NUCLEOTIDE SEQUENCE [LARGE SCALE GENOMIC DNA]</scope>
    <source>
        <strain evidence="2 3">IBRC-M 10912</strain>
    </source>
</reference>
<evidence type="ECO:0000313" key="2">
    <source>
        <dbReference type="EMBL" id="MFC4249145.1"/>
    </source>
</evidence>
<name>A0ABD5P4B5_9EURY</name>
<organism evidence="2 3">
    <name type="scientific">Natribaculum luteum</name>
    <dbReference type="NCBI Taxonomy" id="1586232"/>
    <lineage>
        <taxon>Archaea</taxon>
        <taxon>Methanobacteriati</taxon>
        <taxon>Methanobacteriota</taxon>
        <taxon>Stenosarchaea group</taxon>
        <taxon>Halobacteria</taxon>
        <taxon>Halobacteriales</taxon>
        <taxon>Natrialbaceae</taxon>
        <taxon>Natribaculum</taxon>
    </lineage>
</organism>
<dbReference type="AlphaFoldDB" id="A0ABD5P4B5"/>
<dbReference type="Proteomes" id="UP001595821">
    <property type="component" value="Unassembled WGS sequence"/>
</dbReference>
<keyword evidence="1" id="KW-0812">Transmembrane</keyword>
<gene>
    <name evidence="2" type="ORF">ACFOZ7_19800</name>
</gene>
<sequence length="55" mass="5789">AVAFRQIGDYIGMDILNTVSFALILLSAFLVSGAVIYSSVVALRQEPETTAVAAD</sequence>
<feature type="transmembrane region" description="Helical" evidence="1">
    <location>
        <begin position="15"/>
        <end position="37"/>
    </location>
</feature>
<evidence type="ECO:0000256" key="1">
    <source>
        <dbReference type="SAM" id="Phobius"/>
    </source>
</evidence>
<dbReference type="EMBL" id="JBHSDJ010000130">
    <property type="protein sequence ID" value="MFC4249145.1"/>
    <property type="molecule type" value="Genomic_DNA"/>
</dbReference>
<protein>
    <submittedName>
        <fullName evidence="2">Sulfite exporter TauE/SafE family protein</fullName>
    </submittedName>
</protein>